<dbReference type="AlphaFoldDB" id="D1C7R2"/>
<organism evidence="1 2">
    <name type="scientific">Sphaerobacter thermophilus (strain ATCC 49802 / DSM 20745 / KCCM 41009 / NCIMB 13125 / S 6022)</name>
    <dbReference type="NCBI Taxonomy" id="479434"/>
    <lineage>
        <taxon>Bacteria</taxon>
        <taxon>Pseudomonadati</taxon>
        <taxon>Thermomicrobiota</taxon>
        <taxon>Thermomicrobia</taxon>
        <taxon>Sphaerobacterales</taxon>
        <taxon>Sphaerobacterineae</taxon>
        <taxon>Sphaerobacteraceae</taxon>
        <taxon>Sphaerobacter</taxon>
    </lineage>
</organism>
<keyword evidence="2" id="KW-1185">Reference proteome</keyword>
<protein>
    <submittedName>
        <fullName evidence="1">Uncharacterized protein</fullName>
    </submittedName>
</protein>
<evidence type="ECO:0000313" key="2">
    <source>
        <dbReference type="Proteomes" id="UP000002027"/>
    </source>
</evidence>
<name>D1C7R2_SPHTD</name>
<sequence length="103" mass="11376">MVPPYFRRPARAVAALRVPDNGGYRIRLMTLWAFAGQLTGGFLRAGYGWGLQPVAPPLWTSVARVLVPLNAVALYCGPSGPRLERKNRQEVLTGVWWAVLDSN</sequence>
<gene>
    <name evidence="1" type="ordered locus">Sthe_0457</name>
</gene>
<dbReference type="Proteomes" id="UP000002027">
    <property type="component" value="Chromosome 1"/>
</dbReference>
<dbReference type="EMBL" id="CP001823">
    <property type="protein sequence ID" value="ACZ37895.1"/>
    <property type="molecule type" value="Genomic_DNA"/>
</dbReference>
<dbReference type="HOGENOM" id="CLU_2262048_0_0_0"/>
<dbReference type="InParanoid" id="D1C7R2"/>
<reference evidence="1 2" key="2">
    <citation type="journal article" date="2010" name="Stand. Genomic Sci.">
        <title>Complete genome sequence of Desulfohalobium retbaense type strain (HR(100)).</title>
        <authorList>
            <person name="Spring S."/>
            <person name="Nolan M."/>
            <person name="Lapidus A."/>
            <person name="Glavina Del Rio T."/>
            <person name="Copeland A."/>
            <person name="Tice H."/>
            <person name="Cheng J.F."/>
            <person name="Lucas S."/>
            <person name="Land M."/>
            <person name="Chen F."/>
            <person name="Bruce D."/>
            <person name="Goodwin L."/>
            <person name="Pitluck S."/>
            <person name="Ivanova N."/>
            <person name="Mavromatis K."/>
            <person name="Mikhailova N."/>
            <person name="Pati A."/>
            <person name="Chen A."/>
            <person name="Palaniappan K."/>
            <person name="Hauser L."/>
            <person name="Chang Y.J."/>
            <person name="Jeffries C.D."/>
            <person name="Munk C."/>
            <person name="Kiss H."/>
            <person name="Chain P."/>
            <person name="Han C."/>
            <person name="Brettin T."/>
            <person name="Detter J.C."/>
            <person name="Schuler E."/>
            <person name="Goker M."/>
            <person name="Rohde M."/>
            <person name="Bristow J."/>
            <person name="Eisen J.A."/>
            <person name="Markowitz V."/>
            <person name="Hugenholtz P."/>
            <person name="Kyrpides N.C."/>
            <person name="Klenk H.P."/>
        </authorList>
    </citation>
    <scope>NUCLEOTIDE SEQUENCE [LARGE SCALE GENOMIC DNA]</scope>
    <source>
        <strain evidence="2">ATCC 49802 / DSM 20745 / S 6022</strain>
    </source>
</reference>
<evidence type="ECO:0000313" key="1">
    <source>
        <dbReference type="EMBL" id="ACZ37895.1"/>
    </source>
</evidence>
<dbReference type="KEGG" id="sti:Sthe_0457"/>
<accession>D1C7R2</accession>
<reference evidence="2" key="1">
    <citation type="submission" date="2009-11" db="EMBL/GenBank/DDBJ databases">
        <title>The complete chromosome 1 of Sphaerobacter thermophilus DSM 20745.</title>
        <authorList>
            <person name="Lucas S."/>
            <person name="Copeland A."/>
            <person name="Lapidus A."/>
            <person name="Glavina del Rio T."/>
            <person name="Dalin E."/>
            <person name="Tice H."/>
            <person name="Bruce D."/>
            <person name="Goodwin L."/>
            <person name="Pitluck S."/>
            <person name="Kyrpides N."/>
            <person name="Mavromatis K."/>
            <person name="Ivanova N."/>
            <person name="Mikhailova N."/>
            <person name="LaButti K.M."/>
            <person name="Clum A."/>
            <person name="Sun H.I."/>
            <person name="Brettin T."/>
            <person name="Detter J.C."/>
            <person name="Han C."/>
            <person name="Larimer F."/>
            <person name="Land M."/>
            <person name="Hauser L."/>
            <person name="Markowitz V."/>
            <person name="Cheng J.F."/>
            <person name="Hugenholtz P."/>
            <person name="Woyke T."/>
            <person name="Wu D."/>
            <person name="Steenblock K."/>
            <person name="Schneider S."/>
            <person name="Pukall R."/>
            <person name="Goeker M."/>
            <person name="Klenk H.P."/>
            <person name="Eisen J.A."/>
        </authorList>
    </citation>
    <scope>NUCLEOTIDE SEQUENCE [LARGE SCALE GENOMIC DNA]</scope>
    <source>
        <strain evidence="2">ATCC 49802 / DSM 20745 / S 6022</strain>
    </source>
</reference>
<proteinExistence type="predicted"/>